<name>V2USY4_9GAMM</name>
<dbReference type="HOGENOM" id="CLU_2021689_0_0_6"/>
<dbReference type="EMBL" id="AYEU01000005">
    <property type="protein sequence ID" value="ESK51755.1"/>
    <property type="molecule type" value="Genomic_DNA"/>
</dbReference>
<dbReference type="RefSeq" id="WP_004901468.1">
    <property type="nucleotide sequence ID" value="NZ_BBTI01000009.1"/>
</dbReference>
<gene>
    <name evidence="2" type="ORF">P255_01184</name>
</gene>
<evidence type="ECO:0008006" key="4">
    <source>
        <dbReference type="Google" id="ProtNLM"/>
    </source>
</evidence>
<keyword evidence="3" id="KW-1185">Reference proteome</keyword>
<sequence>MLTTLKKMTCGMMILFCCKSSYAELNAELKQSIGKNCQEKSEIAAQVMTERQSGKEFVEMVQTAAAIQKNAVTNDQHALAQLYAALALKVSRQPVESSNSAKQEKIGELRQLVLSSCQNNQI</sequence>
<dbReference type="Proteomes" id="UP000018418">
    <property type="component" value="Unassembled WGS sequence"/>
</dbReference>
<comment type="caution">
    <text evidence="2">The sequence shown here is derived from an EMBL/GenBank/DDBJ whole genome shotgun (WGS) entry which is preliminary data.</text>
</comment>
<dbReference type="PATRIC" id="fig|1341683.3.peg.1173"/>
<evidence type="ECO:0000313" key="3">
    <source>
        <dbReference type="Proteomes" id="UP000018418"/>
    </source>
</evidence>
<proteinExistence type="predicted"/>
<dbReference type="OrthoDB" id="6710416at2"/>
<feature type="chain" id="PRO_5004710699" description="Secreted protein" evidence="1">
    <location>
        <begin position="24"/>
        <end position="122"/>
    </location>
</feature>
<dbReference type="AlphaFoldDB" id="V2USY4"/>
<protein>
    <recommendedName>
        <fullName evidence="4">Secreted protein</fullName>
    </recommendedName>
</protein>
<organism evidence="2 3">
    <name type="scientific">Acinetobacter brisouii CIP 110357</name>
    <dbReference type="NCBI Taxonomy" id="1341683"/>
    <lineage>
        <taxon>Bacteria</taxon>
        <taxon>Pseudomonadati</taxon>
        <taxon>Pseudomonadota</taxon>
        <taxon>Gammaproteobacteria</taxon>
        <taxon>Moraxellales</taxon>
        <taxon>Moraxellaceae</taxon>
        <taxon>Acinetobacter</taxon>
    </lineage>
</organism>
<reference evidence="2 3" key="1">
    <citation type="submission" date="2013-10" db="EMBL/GenBank/DDBJ databases">
        <title>The Genome Sequence of Acinetobacter brisouii CIP 110357.</title>
        <authorList>
            <consortium name="The Broad Institute Genomics Platform"/>
            <consortium name="The Broad Institute Genome Sequencing Center for Infectious Disease"/>
            <person name="Cerqueira G."/>
            <person name="Feldgarden M."/>
            <person name="Courvalin P."/>
            <person name="Grillot-Courvalin C."/>
            <person name="Clermont D."/>
            <person name="Rocha E."/>
            <person name="Yoon E.-J."/>
            <person name="Nemec A."/>
            <person name="Young S.K."/>
            <person name="Zeng Q."/>
            <person name="Gargeya S."/>
            <person name="Fitzgerald M."/>
            <person name="Abouelleil A."/>
            <person name="Alvarado L."/>
            <person name="Berlin A.M."/>
            <person name="Chapman S.B."/>
            <person name="Gainer-Dewar J."/>
            <person name="Goldberg J."/>
            <person name="Gnerre S."/>
            <person name="Griggs A."/>
            <person name="Gujja S."/>
            <person name="Hansen M."/>
            <person name="Howarth C."/>
            <person name="Imamovic A."/>
            <person name="Ireland A."/>
            <person name="Larimer J."/>
            <person name="McCowan C."/>
            <person name="Murphy C."/>
            <person name="Pearson M."/>
            <person name="Poon T.W."/>
            <person name="Priest M."/>
            <person name="Roberts A."/>
            <person name="Saif S."/>
            <person name="Shea T."/>
            <person name="Sykes S."/>
            <person name="Wortman J."/>
            <person name="Nusbaum C."/>
            <person name="Birren B."/>
        </authorList>
    </citation>
    <scope>NUCLEOTIDE SEQUENCE [LARGE SCALE GENOMIC DNA]</scope>
    <source>
        <strain evidence="2 3">CIP 110357</strain>
    </source>
</reference>
<keyword evidence="1" id="KW-0732">Signal</keyword>
<feature type="signal peptide" evidence="1">
    <location>
        <begin position="1"/>
        <end position="23"/>
    </location>
</feature>
<evidence type="ECO:0000313" key="2">
    <source>
        <dbReference type="EMBL" id="ESK51755.1"/>
    </source>
</evidence>
<evidence type="ECO:0000256" key="1">
    <source>
        <dbReference type="SAM" id="SignalP"/>
    </source>
</evidence>
<accession>V2USY4</accession>